<proteinExistence type="predicted"/>
<dbReference type="AlphaFoldDB" id="A0A0E2BRD2"/>
<evidence type="ECO:0000313" key="1">
    <source>
        <dbReference type="EMBL" id="EKO33982.1"/>
    </source>
</evidence>
<protein>
    <submittedName>
        <fullName evidence="1">Uncharacterized protein</fullName>
    </submittedName>
</protein>
<dbReference type="RefSeq" id="WP_004474760.1">
    <property type="nucleotide sequence ID" value="NZ_AHON02000042.1"/>
</dbReference>
<name>A0A0E2BRD2_9LEPT</name>
<evidence type="ECO:0000313" key="2">
    <source>
        <dbReference type="Proteomes" id="UP000006329"/>
    </source>
</evidence>
<gene>
    <name evidence="1" type="ORF">LEP1GSC179_2134</name>
</gene>
<dbReference type="Proteomes" id="UP000006329">
    <property type="component" value="Unassembled WGS sequence"/>
</dbReference>
<keyword evidence="2" id="KW-1185">Reference proteome</keyword>
<accession>A0A0E2BRD2</accession>
<dbReference type="EMBL" id="AHON02000042">
    <property type="protein sequence ID" value="EKO33982.1"/>
    <property type="molecule type" value="Genomic_DNA"/>
</dbReference>
<reference evidence="1" key="1">
    <citation type="submission" date="2012-10" db="EMBL/GenBank/DDBJ databases">
        <authorList>
            <person name="Harkins D.M."/>
            <person name="Durkin A.S."/>
            <person name="Brinkac L.M."/>
            <person name="Haft D.H."/>
            <person name="Selengut J.D."/>
            <person name="Sanka R."/>
            <person name="DePew J."/>
            <person name="Purushe J."/>
            <person name="Matthias M.A."/>
            <person name="Vinetz J.M."/>
            <person name="Sutton G.G."/>
            <person name="Nierman W.C."/>
            <person name="Fouts D.E."/>
        </authorList>
    </citation>
    <scope>NUCLEOTIDE SEQUENCE [LARGE SCALE GENOMIC DNA]</scope>
    <source>
        <strain evidence="1">MOR084</strain>
    </source>
</reference>
<sequence length="189" mass="22016">MNAEKRIIALLIFCLFPFTANREAVLQSPKKLSECLAQVTFYFQGLKNWYDDHYPDAFAAFRSDLRNYLAKSDEADLKRCIRRSIGKFPRRDYFITSHMLMDRELEEIKQDPRFAVETGKMLIPICDARPEVCKYFFHDILAGLAVNSARIGKLSEAKKYKTRAIEVSRQVDQDLGARSEEEWNLYDGI</sequence>
<comment type="caution">
    <text evidence="1">The sequence shown here is derived from an EMBL/GenBank/DDBJ whole genome shotgun (WGS) entry which is preliminary data.</text>
</comment>
<organism evidence="1 2">
    <name type="scientific">Leptospira santarosai str. MOR084</name>
    <dbReference type="NCBI Taxonomy" id="1049984"/>
    <lineage>
        <taxon>Bacteria</taxon>
        <taxon>Pseudomonadati</taxon>
        <taxon>Spirochaetota</taxon>
        <taxon>Spirochaetia</taxon>
        <taxon>Leptospirales</taxon>
        <taxon>Leptospiraceae</taxon>
        <taxon>Leptospira</taxon>
    </lineage>
</organism>